<keyword evidence="5" id="KW-0964">Secreted</keyword>
<dbReference type="GO" id="GO:0043066">
    <property type="term" value="P:negative regulation of apoptotic process"/>
    <property type="evidence" value="ECO:0007669"/>
    <property type="project" value="TreeGrafter"/>
</dbReference>
<organism evidence="7 8">
    <name type="scientific">Brenthis ino</name>
    <name type="common">lesser marbled fritillary</name>
    <dbReference type="NCBI Taxonomy" id="405034"/>
    <lineage>
        <taxon>Eukaryota</taxon>
        <taxon>Metazoa</taxon>
        <taxon>Ecdysozoa</taxon>
        <taxon>Arthropoda</taxon>
        <taxon>Hexapoda</taxon>
        <taxon>Insecta</taxon>
        <taxon>Pterygota</taxon>
        <taxon>Neoptera</taxon>
        <taxon>Endopterygota</taxon>
        <taxon>Lepidoptera</taxon>
        <taxon>Glossata</taxon>
        <taxon>Ditrysia</taxon>
        <taxon>Papilionoidea</taxon>
        <taxon>Nymphalidae</taxon>
        <taxon>Heliconiinae</taxon>
        <taxon>Argynnini</taxon>
        <taxon>Brenthis</taxon>
    </lineage>
</organism>
<proteinExistence type="inferred from homology"/>
<dbReference type="SMART" id="SM00078">
    <property type="entry name" value="IlGF"/>
    <property type="match status" value="1"/>
</dbReference>
<feature type="domain" description="Insulin-like" evidence="6">
    <location>
        <begin position="56"/>
        <end position="126"/>
    </location>
</feature>
<evidence type="ECO:0000256" key="1">
    <source>
        <dbReference type="ARBA" id="ARBA00009034"/>
    </source>
</evidence>
<dbReference type="PANTHER" id="PTHR46845:SF1">
    <property type="entry name" value="INSULIN-LIKE GROWTH FACTOR I"/>
    <property type="match status" value="1"/>
</dbReference>
<protein>
    <recommendedName>
        <fullName evidence="6">Insulin-like domain-containing protein</fullName>
    </recommendedName>
</protein>
<sequence length="130" mass="14795">MIAHYPPTPIKAAKFHFMHIISLNFAKRRSSNMKFYVILVVLFGVLALVSSQNDGQVYCGRRLSMALDLFCNDSLFRRSVRNNQGISGWPWITSGRAYKLNRFKRNGIVAECCEKPCTINELLSYCAPNS</sequence>
<dbReference type="Pfam" id="PF00049">
    <property type="entry name" value="Insulin"/>
    <property type="match status" value="1"/>
</dbReference>
<dbReference type="Proteomes" id="UP000838878">
    <property type="component" value="Chromosome 10"/>
</dbReference>
<dbReference type="GO" id="GO:0048009">
    <property type="term" value="P:insulin-like growth factor receptor signaling pathway"/>
    <property type="evidence" value="ECO:0007669"/>
    <property type="project" value="TreeGrafter"/>
</dbReference>
<dbReference type="AlphaFoldDB" id="A0A8J9U8Q7"/>
<dbReference type="GO" id="GO:0005179">
    <property type="term" value="F:hormone activity"/>
    <property type="evidence" value="ECO:0007669"/>
    <property type="project" value="InterPro"/>
</dbReference>
<dbReference type="CDD" id="cd04366">
    <property type="entry name" value="IlGF_insulin_bombyxin_like"/>
    <property type="match status" value="1"/>
</dbReference>
<keyword evidence="4" id="KW-1015">Disulfide bond</keyword>
<keyword evidence="3" id="KW-0732">Signal</keyword>
<dbReference type="OrthoDB" id="10019596at2759"/>
<dbReference type="GO" id="GO:0051897">
    <property type="term" value="P:positive regulation of phosphatidylinositol 3-kinase/protein kinase B signal transduction"/>
    <property type="evidence" value="ECO:0007669"/>
    <property type="project" value="TreeGrafter"/>
</dbReference>
<dbReference type="PANTHER" id="PTHR46845">
    <property type="entry name" value="INSULIN-LIKE GROWTH FACTOR I"/>
    <property type="match status" value="1"/>
</dbReference>
<dbReference type="SUPFAM" id="SSF56994">
    <property type="entry name" value="Insulin-like"/>
    <property type="match status" value="1"/>
</dbReference>
<dbReference type="EMBL" id="OV170230">
    <property type="protein sequence ID" value="CAH0715792.1"/>
    <property type="molecule type" value="Genomic_DNA"/>
</dbReference>
<evidence type="ECO:0000256" key="4">
    <source>
        <dbReference type="ARBA" id="ARBA00023157"/>
    </source>
</evidence>
<keyword evidence="2" id="KW-0165">Cleavage on pair of basic residues</keyword>
<dbReference type="GO" id="GO:0008284">
    <property type="term" value="P:positive regulation of cell population proliferation"/>
    <property type="evidence" value="ECO:0007669"/>
    <property type="project" value="TreeGrafter"/>
</dbReference>
<feature type="non-terminal residue" evidence="7">
    <location>
        <position position="130"/>
    </location>
</feature>
<evidence type="ECO:0000313" key="7">
    <source>
        <dbReference type="EMBL" id="CAH0715792.1"/>
    </source>
</evidence>
<evidence type="ECO:0000259" key="6">
    <source>
        <dbReference type="SMART" id="SM00078"/>
    </source>
</evidence>
<dbReference type="GO" id="GO:0005615">
    <property type="term" value="C:extracellular space"/>
    <property type="evidence" value="ECO:0007669"/>
    <property type="project" value="TreeGrafter"/>
</dbReference>
<dbReference type="InterPro" id="IPR022353">
    <property type="entry name" value="Insulin_CS"/>
</dbReference>
<dbReference type="InterPro" id="IPR022352">
    <property type="entry name" value="Ins/IGF/rlx"/>
</dbReference>
<dbReference type="InterPro" id="IPR036438">
    <property type="entry name" value="Insulin-like_sf"/>
</dbReference>
<comment type="subcellular location">
    <subcellularLocation>
        <location evidence="5">Secreted</location>
    </subcellularLocation>
</comment>
<dbReference type="InterPro" id="IPR016179">
    <property type="entry name" value="Insulin-like"/>
</dbReference>
<dbReference type="PRINTS" id="PR00276">
    <property type="entry name" value="INSULINFAMLY"/>
</dbReference>
<gene>
    <name evidence="7" type="ORF">BINO364_LOCUS2673</name>
</gene>
<dbReference type="GO" id="GO:0008283">
    <property type="term" value="P:cell population proliferation"/>
    <property type="evidence" value="ECO:0007669"/>
    <property type="project" value="TreeGrafter"/>
</dbReference>
<reference evidence="7" key="1">
    <citation type="submission" date="2021-12" db="EMBL/GenBank/DDBJ databases">
        <authorList>
            <person name="Martin H S."/>
        </authorList>
    </citation>
    <scope>NUCLEOTIDE SEQUENCE</scope>
</reference>
<dbReference type="GO" id="GO:0005159">
    <property type="term" value="F:insulin-like growth factor receptor binding"/>
    <property type="evidence" value="ECO:0007669"/>
    <property type="project" value="TreeGrafter"/>
</dbReference>
<evidence type="ECO:0000256" key="3">
    <source>
        <dbReference type="ARBA" id="ARBA00022729"/>
    </source>
</evidence>
<name>A0A8J9U8Q7_9NEOP</name>
<evidence type="ECO:0000313" key="8">
    <source>
        <dbReference type="Proteomes" id="UP000838878"/>
    </source>
</evidence>
<evidence type="ECO:0000256" key="2">
    <source>
        <dbReference type="ARBA" id="ARBA00022685"/>
    </source>
</evidence>
<accession>A0A8J9U8Q7</accession>
<dbReference type="PROSITE" id="PS00262">
    <property type="entry name" value="INSULIN"/>
    <property type="match status" value="1"/>
</dbReference>
<comment type="similarity">
    <text evidence="1 5">Belongs to the insulin family.</text>
</comment>
<dbReference type="Gene3D" id="1.10.100.10">
    <property type="entry name" value="Insulin-like"/>
    <property type="match status" value="1"/>
</dbReference>
<keyword evidence="8" id="KW-1185">Reference proteome</keyword>
<evidence type="ECO:0000256" key="5">
    <source>
        <dbReference type="RuleBase" id="RU000406"/>
    </source>
</evidence>